<sequence length="255" mass="28632">MATSPNADVFYALGIHRAPASASIPEFERLMESIADEIKLLPVCQENFLKMDTMFQTDKADEHTPALGMGPRPLAMFFVCEAETLENFQKVLASPQVRHALQKGTDFGNQSSIFTYSKVPKIDRTAPDSGVQMMFVYDAPLELATSENHIGEFDEFISGFVQLPGIQKNFARLEMWQSMENLDQDVRNFGYSTESRPTLYCATLKDLDAAKEMLSDPATQRYFASAADGRQEFDPKKYSYGFVANVVTKLDNTKK</sequence>
<evidence type="ECO:0000313" key="1">
    <source>
        <dbReference type="EMBL" id="KAK7000522.1"/>
    </source>
</evidence>
<reference evidence="1 2" key="1">
    <citation type="journal article" date="2024" name="J Genomics">
        <title>Draft genome sequencing and assembly of Favolaschia claudopus CIRM-BRFM 2984 isolated from oak limbs.</title>
        <authorList>
            <person name="Navarro D."/>
            <person name="Drula E."/>
            <person name="Chaduli D."/>
            <person name="Cazenave R."/>
            <person name="Ahrendt S."/>
            <person name="Wang J."/>
            <person name="Lipzen A."/>
            <person name="Daum C."/>
            <person name="Barry K."/>
            <person name="Grigoriev I.V."/>
            <person name="Favel A."/>
            <person name="Rosso M.N."/>
            <person name="Martin F."/>
        </authorList>
    </citation>
    <scope>NUCLEOTIDE SEQUENCE [LARGE SCALE GENOMIC DNA]</scope>
    <source>
        <strain evidence="1 2">CIRM-BRFM 2984</strain>
    </source>
</reference>
<evidence type="ECO:0000313" key="2">
    <source>
        <dbReference type="Proteomes" id="UP001362999"/>
    </source>
</evidence>
<keyword evidence="2" id="KW-1185">Reference proteome</keyword>
<accession>A0AAW0A3X5</accession>
<dbReference type="AlphaFoldDB" id="A0AAW0A3X5"/>
<name>A0AAW0A3X5_9AGAR</name>
<dbReference type="Proteomes" id="UP001362999">
    <property type="component" value="Unassembled WGS sequence"/>
</dbReference>
<comment type="caution">
    <text evidence="1">The sequence shown here is derived from an EMBL/GenBank/DDBJ whole genome shotgun (WGS) entry which is preliminary data.</text>
</comment>
<dbReference type="EMBL" id="JAWWNJ010000088">
    <property type="protein sequence ID" value="KAK7000522.1"/>
    <property type="molecule type" value="Genomic_DNA"/>
</dbReference>
<protein>
    <submittedName>
        <fullName evidence="1">Uncharacterized protein</fullName>
    </submittedName>
</protein>
<organism evidence="1 2">
    <name type="scientific">Favolaschia claudopus</name>
    <dbReference type="NCBI Taxonomy" id="2862362"/>
    <lineage>
        <taxon>Eukaryota</taxon>
        <taxon>Fungi</taxon>
        <taxon>Dikarya</taxon>
        <taxon>Basidiomycota</taxon>
        <taxon>Agaricomycotina</taxon>
        <taxon>Agaricomycetes</taxon>
        <taxon>Agaricomycetidae</taxon>
        <taxon>Agaricales</taxon>
        <taxon>Marasmiineae</taxon>
        <taxon>Mycenaceae</taxon>
        <taxon>Favolaschia</taxon>
    </lineage>
</organism>
<proteinExistence type="predicted"/>
<gene>
    <name evidence="1" type="ORF">R3P38DRAFT_1835348</name>
</gene>